<evidence type="ECO:0000256" key="1">
    <source>
        <dbReference type="ARBA" id="ARBA00022737"/>
    </source>
</evidence>
<dbReference type="Pfam" id="PF18972">
    <property type="entry name" value="Wheel"/>
    <property type="match status" value="1"/>
</dbReference>
<name>D0A4T3_TRYB9</name>
<evidence type="ECO:0000313" key="5">
    <source>
        <dbReference type="EMBL" id="CBH16277.1"/>
    </source>
</evidence>
<organism evidence="5 6">
    <name type="scientific">Trypanosoma brucei gambiense (strain MHOM/CI/86/DAL972)</name>
    <dbReference type="NCBI Taxonomy" id="679716"/>
    <lineage>
        <taxon>Eukaryota</taxon>
        <taxon>Discoba</taxon>
        <taxon>Euglenozoa</taxon>
        <taxon>Kinetoplastea</taxon>
        <taxon>Metakinetoplastina</taxon>
        <taxon>Trypanosomatida</taxon>
        <taxon>Trypanosomatidae</taxon>
        <taxon>Trypanosoma</taxon>
    </lineage>
</organism>
<evidence type="ECO:0000313" key="6">
    <source>
        <dbReference type="Proteomes" id="UP000002316"/>
    </source>
</evidence>
<dbReference type="GO" id="GO:0005634">
    <property type="term" value="C:nucleus"/>
    <property type="evidence" value="ECO:0007669"/>
    <property type="project" value="TreeGrafter"/>
</dbReference>
<protein>
    <recommendedName>
        <fullName evidence="4">Cns1/TTC4 wheel domain-containing protein</fullName>
    </recommendedName>
</protein>
<dbReference type="GO" id="GO:0006457">
    <property type="term" value="P:protein folding"/>
    <property type="evidence" value="ECO:0007669"/>
    <property type="project" value="TreeGrafter"/>
</dbReference>
<accession>D0A4T3</accession>
<dbReference type="GO" id="GO:0051879">
    <property type="term" value="F:Hsp90 protein binding"/>
    <property type="evidence" value="ECO:0007669"/>
    <property type="project" value="InterPro"/>
</dbReference>
<evidence type="ECO:0000256" key="2">
    <source>
        <dbReference type="ARBA" id="ARBA00022803"/>
    </source>
</evidence>
<evidence type="ECO:0000256" key="3">
    <source>
        <dbReference type="ARBA" id="ARBA00023602"/>
    </source>
</evidence>
<comment type="similarity">
    <text evidence="3">Belongs to the TTC4 family.</text>
</comment>
<reference evidence="6" key="1">
    <citation type="journal article" date="2010" name="PLoS Negl. Trop. Dis.">
        <title>The genome sequence of Trypanosoma brucei gambiense, causative agent of chronic human african trypanosomiasis.</title>
        <authorList>
            <person name="Jackson A.P."/>
            <person name="Sanders M."/>
            <person name="Berry A."/>
            <person name="McQuillan J."/>
            <person name="Aslett M.A."/>
            <person name="Quail M.A."/>
            <person name="Chukualim B."/>
            <person name="Capewell P."/>
            <person name="MacLeod A."/>
            <person name="Melville S.E."/>
            <person name="Gibson W."/>
            <person name="Barry J.D."/>
            <person name="Berriman M."/>
            <person name="Hertz-Fowler C."/>
        </authorList>
    </citation>
    <scope>NUCLEOTIDE SEQUENCE [LARGE SCALE GENOMIC DNA]</scope>
    <source>
        <strain evidence="6">MHOM/CI/86/DAL972</strain>
    </source>
</reference>
<dbReference type="CDD" id="cd21377">
    <property type="entry name" value="CTWD_Cns1-like"/>
    <property type="match status" value="1"/>
</dbReference>
<dbReference type="EMBL" id="FN554973">
    <property type="protein sequence ID" value="CBH16277.1"/>
    <property type="molecule type" value="Genomic_DNA"/>
</dbReference>
<gene>
    <name evidence="5" type="ORF">TbgDal_X13740</name>
</gene>
<dbReference type="AlphaFoldDB" id="D0A4T3"/>
<dbReference type="InterPro" id="IPR011990">
    <property type="entry name" value="TPR-like_helical_dom_sf"/>
</dbReference>
<dbReference type="OrthoDB" id="420195at2759"/>
<dbReference type="SUPFAM" id="SSF48452">
    <property type="entry name" value="TPR-like"/>
    <property type="match status" value="1"/>
</dbReference>
<sequence length="431" mass="49364">MRQPRLCAHLCICARVTPFFRSVINLPTVPCFGSQWCIESVMDLSGLVPTSKELTEGQREHIRDLQYEIDEIWNRRGDYKIDSSAWEQMPLFMENITEEDLQRNADCAALASIAYDDVPPEEVAESRKQHGNRAIQLALDPKQVNKENLARAAVHCYTEGLAAKCKDPVLNSQLYANRSLAQYIIHNYGHGLEDAQRAIILDPDYYKAYYRAARCAERIGKYDLALDLLAKGRRTNPAPVGRALEDFVDIERVCREGKERAESKKKKENLSTRVKAAQTSSTLRCVTSSGVRCSPRAEVSSEQMGVYGHHEPYFDSEGLLHVPILFMYDEYQQTDFMQDVSCDVCVGELLDELMPFPWDDRGRYQRIDDILVVYKIDGGVKDPKYYEVDLSLPLMEVFRSESYQMPALLPVLHIICKHSDMLTEWDVQMLR</sequence>
<keyword evidence="2" id="KW-0802">TPR repeat</keyword>
<dbReference type="VEuPathDB" id="TriTrypDB:Tbg972.10.13740"/>
<dbReference type="SMART" id="SM00028">
    <property type="entry name" value="TPR"/>
    <property type="match status" value="2"/>
</dbReference>
<proteinExistence type="inferred from homology"/>
<dbReference type="GO" id="GO:0005829">
    <property type="term" value="C:cytosol"/>
    <property type="evidence" value="ECO:0007669"/>
    <property type="project" value="TreeGrafter"/>
</dbReference>
<dbReference type="Gene3D" id="1.25.40.10">
    <property type="entry name" value="Tetratricopeptide repeat domain"/>
    <property type="match status" value="1"/>
</dbReference>
<feature type="domain" description="Cns1/TTC4 wheel" evidence="4">
    <location>
        <begin position="316"/>
        <end position="419"/>
    </location>
</feature>
<dbReference type="GeneID" id="23864576"/>
<dbReference type="InterPro" id="IPR044059">
    <property type="entry name" value="Csn1/TTC4_wheel"/>
</dbReference>
<evidence type="ECO:0000259" key="4">
    <source>
        <dbReference type="Pfam" id="PF18972"/>
    </source>
</evidence>
<dbReference type="Proteomes" id="UP000002316">
    <property type="component" value="Chromosome 10"/>
</dbReference>
<dbReference type="PANTHER" id="PTHR46035">
    <property type="entry name" value="TETRATRICOPEPTIDE REPEAT PROTEIN 4"/>
    <property type="match status" value="1"/>
</dbReference>
<dbReference type="PANTHER" id="PTHR46035:SF1">
    <property type="entry name" value="TETRATRICOPEPTIDE REPEAT PROTEIN 4"/>
    <property type="match status" value="1"/>
</dbReference>
<dbReference type="InterPro" id="IPR019734">
    <property type="entry name" value="TPR_rpt"/>
</dbReference>
<dbReference type="GO" id="GO:0030544">
    <property type="term" value="F:Hsp70 protein binding"/>
    <property type="evidence" value="ECO:0007669"/>
    <property type="project" value="TreeGrafter"/>
</dbReference>
<dbReference type="RefSeq" id="XP_011778541.1">
    <property type="nucleotide sequence ID" value="XM_011780239.1"/>
</dbReference>
<keyword evidence="1" id="KW-0677">Repeat</keyword>
<dbReference type="KEGG" id="tbg:TbgDal_X13740"/>